<dbReference type="Pfam" id="PF04229">
    <property type="entry name" value="GrpB"/>
    <property type="match status" value="1"/>
</dbReference>
<dbReference type="RefSeq" id="WP_046515629.1">
    <property type="nucleotide sequence ID" value="NZ_LAYZ01000023.1"/>
</dbReference>
<proteinExistence type="predicted"/>
<accession>A0A0M2SNN1</accession>
<dbReference type="AlphaFoldDB" id="A0A0M2SNN1"/>
<keyword evidence="2" id="KW-1185">Reference proteome</keyword>
<dbReference type="EMBL" id="LAYZ01000023">
    <property type="protein sequence ID" value="KKK34270.1"/>
    <property type="molecule type" value="Genomic_DNA"/>
</dbReference>
<dbReference type="PANTHER" id="PTHR34822">
    <property type="entry name" value="GRPB DOMAIN PROTEIN (AFU_ORTHOLOGUE AFUA_1G01530)"/>
    <property type="match status" value="1"/>
</dbReference>
<evidence type="ECO:0000313" key="2">
    <source>
        <dbReference type="Proteomes" id="UP000034287"/>
    </source>
</evidence>
<dbReference type="Proteomes" id="UP000034287">
    <property type="component" value="Unassembled WGS sequence"/>
</dbReference>
<sequence length="168" mass="19080">MNDSLLYEKASECYIKATLDILNHYKSVAMEVHHVGSTSLGPAALPGDIDILLLVKNSQLPVELPGHMIEEGYEVVEEVSPYYKGVTILRCPYEEFAVNFILMEYGSKRKDDILYCRDCINENPSYACRLKEIKDDYLESRISRAEYQAEKSRLFLAITGQPGDAEFV</sequence>
<dbReference type="STRING" id="1432562.WN59_08325"/>
<dbReference type="InterPro" id="IPR007344">
    <property type="entry name" value="GrpB/CoaE"/>
</dbReference>
<dbReference type="PANTHER" id="PTHR34822:SF1">
    <property type="entry name" value="GRPB FAMILY PROTEIN"/>
    <property type="match status" value="1"/>
</dbReference>
<evidence type="ECO:0008006" key="3">
    <source>
        <dbReference type="Google" id="ProtNLM"/>
    </source>
</evidence>
<organism evidence="1 2">
    <name type="scientific">Salinicoccus sediminis</name>
    <dbReference type="NCBI Taxonomy" id="1432562"/>
    <lineage>
        <taxon>Bacteria</taxon>
        <taxon>Bacillati</taxon>
        <taxon>Bacillota</taxon>
        <taxon>Bacilli</taxon>
        <taxon>Bacillales</taxon>
        <taxon>Staphylococcaceae</taxon>
        <taxon>Salinicoccus</taxon>
    </lineage>
</organism>
<dbReference type="SUPFAM" id="SSF81301">
    <property type="entry name" value="Nucleotidyltransferase"/>
    <property type="match status" value="1"/>
</dbReference>
<protein>
    <recommendedName>
        <fullName evidence="3">GrpB family protein</fullName>
    </recommendedName>
</protein>
<gene>
    <name evidence="1" type="ORF">WN59_08325</name>
</gene>
<dbReference type="Gene3D" id="3.30.460.10">
    <property type="entry name" value="Beta Polymerase, domain 2"/>
    <property type="match status" value="1"/>
</dbReference>
<dbReference type="OrthoDB" id="2417791at2"/>
<reference evidence="1 2" key="1">
    <citation type="submission" date="2015-04" db="EMBL/GenBank/DDBJ databases">
        <title>Taxonomic description and genome sequence of Salinicoccus sediminis sp. nov., a novel hyper halotolerant bacterium isolated from marine sediment.</title>
        <authorList>
            <person name="Mathan Kumar R."/>
            <person name="Kaur G."/>
            <person name="Kumar N."/>
            <person name="Kumar A."/>
            <person name="Singh N.K."/>
            <person name="Kaur N."/>
            <person name="Mayilraj S."/>
        </authorList>
    </citation>
    <scope>NUCLEOTIDE SEQUENCE [LARGE SCALE GENOMIC DNA]</scope>
    <source>
        <strain evidence="1 2">SV-16</strain>
    </source>
</reference>
<evidence type="ECO:0000313" key="1">
    <source>
        <dbReference type="EMBL" id="KKK34270.1"/>
    </source>
</evidence>
<comment type="caution">
    <text evidence="1">The sequence shown here is derived from an EMBL/GenBank/DDBJ whole genome shotgun (WGS) entry which is preliminary data.</text>
</comment>
<name>A0A0M2SNN1_9STAP</name>
<dbReference type="PATRIC" id="fig|1432562.3.peg.1637"/>
<dbReference type="InterPro" id="IPR043519">
    <property type="entry name" value="NT_sf"/>
</dbReference>